<protein>
    <submittedName>
        <fullName evidence="2">Uncharacterized protein</fullName>
    </submittedName>
</protein>
<dbReference type="WBParaSite" id="nRc.2.0.1.t19119-RA">
    <property type="protein sequence ID" value="nRc.2.0.1.t19119-RA"/>
    <property type="gene ID" value="nRc.2.0.1.g19119"/>
</dbReference>
<name>A0A915IZ54_ROMCU</name>
<dbReference type="Proteomes" id="UP000887565">
    <property type="component" value="Unplaced"/>
</dbReference>
<evidence type="ECO:0000313" key="1">
    <source>
        <dbReference type="Proteomes" id="UP000887565"/>
    </source>
</evidence>
<proteinExistence type="predicted"/>
<dbReference type="AlphaFoldDB" id="A0A915IZ54"/>
<organism evidence="1 2">
    <name type="scientific">Romanomermis culicivorax</name>
    <name type="common">Nematode worm</name>
    <dbReference type="NCBI Taxonomy" id="13658"/>
    <lineage>
        <taxon>Eukaryota</taxon>
        <taxon>Metazoa</taxon>
        <taxon>Ecdysozoa</taxon>
        <taxon>Nematoda</taxon>
        <taxon>Enoplea</taxon>
        <taxon>Dorylaimia</taxon>
        <taxon>Mermithida</taxon>
        <taxon>Mermithoidea</taxon>
        <taxon>Mermithidae</taxon>
        <taxon>Romanomermis</taxon>
    </lineage>
</organism>
<reference evidence="2" key="1">
    <citation type="submission" date="2022-11" db="UniProtKB">
        <authorList>
            <consortium name="WormBaseParasite"/>
        </authorList>
    </citation>
    <scope>IDENTIFICATION</scope>
</reference>
<sequence length="198" mass="23147">MLGKQIFCARGSARRANIRAPSSLLDAMLAEHLRACSSSNEQNYIIYRKIDIEIADRKIYIMFNKYRLCALNLVLTQETQDAYKVADICNTMQSFLVNENKRFVRFGLLQSLATDFRQYPPQTIRWEEKPYEDINRVNEMGSWKSEENIRGILCVKSRILLYRLRMLLLYRLRRSAIGAQCSIQTRTQAKTHTSKLLP</sequence>
<keyword evidence="1" id="KW-1185">Reference proteome</keyword>
<evidence type="ECO:0000313" key="2">
    <source>
        <dbReference type="WBParaSite" id="nRc.2.0.1.t19119-RA"/>
    </source>
</evidence>
<accession>A0A915IZ54</accession>